<dbReference type="GO" id="GO:0006730">
    <property type="term" value="P:one-carbon metabolic process"/>
    <property type="evidence" value="ECO:0007669"/>
    <property type="project" value="UniProtKB-KW"/>
</dbReference>
<organism evidence="11 12">
    <name type="scientific">Paenibacillus aquistagni</name>
    <dbReference type="NCBI Taxonomy" id="1852522"/>
    <lineage>
        <taxon>Bacteria</taxon>
        <taxon>Bacillati</taxon>
        <taxon>Bacillota</taxon>
        <taxon>Bacilli</taxon>
        <taxon>Bacillales</taxon>
        <taxon>Paenibacillaceae</taxon>
        <taxon>Paenibacillus</taxon>
    </lineage>
</organism>
<dbReference type="GO" id="GO:0070401">
    <property type="term" value="F:NADP+ binding"/>
    <property type="evidence" value="ECO:0007669"/>
    <property type="project" value="UniProtKB-ARBA"/>
</dbReference>
<dbReference type="InterPro" id="IPR017925">
    <property type="entry name" value="DHFR_CS"/>
</dbReference>
<dbReference type="CDD" id="cd00209">
    <property type="entry name" value="DHFR"/>
    <property type="match status" value="1"/>
</dbReference>
<dbReference type="Gene3D" id="3.40.430.10">
    <property type="entry name" value="Dihydrofolate Reductase, subunit A"/>
    <property type="match status" value="1"/>
</dbReference>
<comment type="catalytic activity">
    <reaction evidence="8">
        <text>(6S)-5,6,7,8-tetrahydrofolate + NADP(+) = 7,8-dihydrofolate + NADPH + H(+)</text>
        <dbReference type="Rhea" id="RHEA:15009"/>
        <dbReference type="ChEBI" id="CHEBI:15378"/>
        <dbReference type="ChEBI" id="CHEBI:57451"/>
        <dbReference type="ChEBI" id="CHEBI:57453"/>
        <dbReference type="ChEBI" id="CHEBI:57783"/>
        <dbReference type="ChEBI" id="CHEBI:58349"/>
        <dbReference type="EC" id="1.5.1.3"/>
    </reaction>
</comment>
<dbReference type="AlphaFoldDB" id="A0A1X7JAD1"/>
<dbReference type="STRING" id="1852522.SAMN06295960_1369"/>
<dbReference type="RefSeq" id="WP_085493515.1">
    <property type="nucleotide sequence ID" value="NZ_FXAZ01000001.1"/>
</dbReference>
<name>A0A1X7JAD1_9BACL</name>
<dbReference type="OrthoDB" id="9804315at2"/>
<evidence type="ECO:0000256" key="8">
    <source>
        <dbReference type="PIRNR" id="PIRNR000194"/>
    </source>
</evidence>
<dbReference type="PIRSF" id="PIRSF000194">
    <property type="entry name" value="DHFR"/>
    <property type="match status" value="1"/>
</dbReference>
<dbReference type="Pfam" id="PF00186">
    <property type="entry name" value="DHFR_1"/>
    <property type="match status" value="1"/>
</dbReference>
<sequence length="160" mass="18490">MGISMIWAMDRNHLIGNHNALPWRLPNDMKHFIAETKGKTVVMGRKTFDSIGKPLPKRRNIVLTRNQGWTFEGVEVVHDLSSIIKLAQQEEIMIIGGAELYRQALPSADKLIVTFIDHAFEGTDYFPPVDWKQWSVVEERAGLQDEDNPYPHRFVIYERC</sequence>
<keyword evidence="6 8" id="KW-0560">Oxidoreductase</keyword>
<dbReference type="GO" id="GO:0046655">
    <property type="term" value="P:folic acid metabolic process"/>
    <property type="evidence" value="ECO:0007669"/>
    <property type="project" value="TreeGrafter"/>
</dbReference>
<evidence type="ECO:0000256" key="4">
    <source>
        <dbReference type="ARBA" id="ARBA00022563"/>
    </source>
</evidence>
<keyword evidence="4 8" id="KW-0554">One-carbon metabolism</keyword>
<keyword evidence="12" id="KW-1185">Reference proteome</keyword>
<dbReference type="GO" id="GO:0004146">
    <property type="term" value="F:dihydrofolate reductase activity"/>
    <property type="evidence" value="ECO:0007669"/>
    <property type="project" value="UniProtKB-EC"/>
</dbReference>
<protein>
    <recommendedName>
        <fullName evidence="3 8">Dihydrofolate reductase</fullName>
        <ecNumber evidence="3 8">1.5.1.3</ecNumber>
    </recommendedName>
</protein>
<dbReference type="PANTHER" id="PTHR48069">
    <property type="entry name" value="DIHYDROFOLATE REDUCTASE"/>
    <property type="match status" value="1"/>
</dbReference>
<dbReference type="Proteomes" id="UP000193834">
    <property type="component" value="Unassembled WGS sequence"/>
</dbReference>
<dbReference type="UniPathway" id="UPA00077">
    <property type="reaction ID" value="UER00158"/>
</dbReference>
<evidence type="ECO:0000256" key="3">
    <source>
        <dbReference type="ARBA" id="ARBA00012856"/>
    </source>
</evidence>
<dbReference type="GO" id="GO:0046654">
    <property type="term" value="P:tetrahydrofolate biosynthetic process"/>
    <property type="evidence" value="ECO:0007669"/>
    <property type="project" value="UniProtKB-UniPathway"/>
</dbReference>
<dbReference type="EC" id="1.5.1.3" evidence="3 8"/>
<evidence type="ECO:0000256" key="7">
    <source>
        <dbReference type="ARBA" id="ARBA00025067"/>
    </source>
</evidence>
<feature type="domain" description="DHFR" evidence="10">
    <location>
        <begin position="2"/>
        <end position="159"/>
    </location>
</feature>
<dbReference type="InterPro" id="IPR001796">
    <property type="entry name" value="DHFR_dom"/>
</dbReference>
<dbReference type="SUPFAM" id="SSF53597">
    <property type="entry name" value="Dihydrofolate reductase-like"/>
    <property type="match status" value="1"/>
</dbReference>
<reference evidence="11 12" key="1">
    <citation type="submission" date="2017-04" db="EMBL/GenBank/DDBJ databases">
        <authorList>
            <person name="Afonso C.L."/>
            <person name="Miller P.J."/>
            <person name="Scott M.A."/>
            <person name="Spackman E."/>
            <person name="Goraichik I."/>
            <person name="Dimitrov K.M."/>
            <person name="Suarez D.L."/>
            <person name="Swayne D.E."/>
        </authorList>
    </citation>
    <scope>NUCLEOTIDE SEQUENCE [LARGE SCALE GENOMIC DNA]</scope>
    <source>
        <strain evidence="11 12">11</strain>
    </source>
</reference>
<dbReference type="InterPro" id="IPR024072">
    <property type="entry name" value="DHFR-like_dom_sf"/>
</dbReference>
<gene>
    <name evidence="11" type="ORF">SAMN06295960_1369</name>
</gene>
<evidence type="ECO:0000256" key="6">
    <source>
        <dbReference type="ARBA" id="ARBA00023002"/>
    </source>
</evidence>
<dbReference type="InterPro" id="IPR012259">
    <property type="entry name" value="DHFR"/>
</dbReference>
<evidence type="ECO:0000256" key="2">
    <source>
        <dbReference type="ARBA" id="ARBA00009539"/>
    </source>
</evidence>
<dbReference type="PRINTS" id="PR00070">
    <property type="entry name" value="DHFR"/>
</dbReference>
<evidence type="ECO:0000313" key="12">
    <source>
        <dbReference type="Proteomes" id="UP000193834"/>
    </source>
</evidence>
<keyword evidence="5 8" id="KW-0521">NADP</keyword>
<dbReference type="PROSITE" id="PS00075">
    <property type="entry name" value="DHFR_1"/>
    <property type="match status" value="1"/>
</dbReference>
<dbReference type="EMBL" id="FXAZ01000001">
    <property type="protein sequence ID" value="SMG24307.1"/>
    <property type="molecule type" value="Genomic_DNA"/>
</dbReference>
<dbReference type="PANTHER" id="PTHR48069:SF3">
    <property type="entry name" value="DIHYDROFOLATE REDUCTASE"/>
    <property type="match status" value="1"/>
</dbReference>
<comment type="pathway">
    <text evidence="1 8">Cofactor biosynthesis; tetrahydrofolate biosynthesis; 5,6,7,8-tetrahydrofolate from 7,8-dihydrofolate: step 1/1.</text>
</comment>
<accession>A0A1X7JAD1</accession>
<dbReference type="PROSITE" id="PS51330">
    <property type="entry name" value="DHFR_2"/>
    <property type="match status" value="1"/>
</dbReference>
<dbReference type="GO" id="GO:0046452">
    <property type="term" value="P:dihydrofolate metabolic process"/>
    <property type="evidence" value="ECO:0007669"/>
    <property type="project" value="TreeGrafter"/>
</dbReference>
<dbReference type="GO" id="GO:0005829">
    <property type="term" value="C:cytosol"/>
    <property type="evidence" value="ECO:0007669"/>
    <property type="project" value="TreeGrafter"/>
</dbReference>
<comment type="function">
    <text evidence="7 8">Key enzyme in folate metabolism. Catalyzes an essential reaction for de novo glycine and purine synthesis, and for DNA precursor synthesis.</text>
</comment>
<evidence type="ECO:0000259" key="10">
    <source>
        <dbReference type="PROSITE" id="PS51330"/>
    </source>
</evidence>
<evidence type="ECO:0000313" key="11">
    <source>
        <dbReference type="EMBL" id="SMG24307.1"/>
    </source>
</evidence>
<dbReference type="FunFam" id="3.40.430.10:FF:000001">
    <property type="entry name" value="Dihydrofolate reductase"/>
    <property type="match status" value="1"/>
</dbReference>
<evidence type="ECO:0000256" key="5">
    <source>
        <dbReference type="ARBA" id="ARBA00022857"/>
    </source>
</evidence>
<comment type="similarity">
    <text evidence="2 8 9">Belongs to the dihydrofolate reductase family.</text>
</comment>
<evidence type="ECO:0000256" key="1">
    <source>
        <dbReference type="ARBA" id="ARBA00004903"/>
    </source>
</evidence>
<proteinExistence type="inferred from homology"/>
<evidence type="ECO:0000256" key="9">
    <source>
        <dbReference type="RuleBase" id="RU004474"/>
    </source>
</evidence>